<accession>A0A9J6G2V6</accession>
<proteinExistence type="predicted"/>
<feature type="region of interest" description="Disordered" evidence="1">
    <location>
        <begin position="28"/>
        <end position="123"/>
    </location>
</feature>
<dbReference type="VEuPathDB" id="VectorBase:HLOH_062938"/>
<evidence type="ECO:0000313" key="3">
    <source>
        <dbReference type="Proteomes" id="UP000821853"/>
    </source>
</evidence>
<dbReference type="AlphaFoldDB" id="A0A9J6G2V6"/>
<gene>
    <name evidence="2" type="ORF">HPB48_007189</name>
</gene>
<dbReference type="Proteomes" id="UP000821853">
    <property type="component" value="Chromosome 3"/>
</dbReference>
<keyword evidence="3" id="KW-1185">Reference proteome</keyword>
<evidence type="ECO:0000256" key="1">
    <source>
        <dbReference type="SAM" id="MobiDB-lite"/>
    </source>
</evidence>
<name>A0A9J6G2V6_HAELO</name>
<evidence type="ECO:0000313" key="2">
    <source>
        <dbReference type="EMBL" id="KAH9369411.1"/>
    </source>
</evidence>
<sequence>MRGERRVAVPSSPAPCYPCSLGKARRAWSSLEHSQLSDRETGAQERRADRLRGGRSSGAERRPRDARQRARGSRRRRQRPLRRPSTLLCGGGQGAPCAAVRSRKMTGRRSEPMGESDFSRSRAPLSQPREWRLFIVHTLQRAQNGCTQTGLGNTASVRAPSNLLSVSKRKAPSFRTVTTCAVVGGPYRNAEAPRLISTLLGGVAEGLFSPTTGCFQTMVRRYLARRPNPRGQHTGFLIGFTANKADAYPKQSKVAENRSPTPKVESWRSSLLVSVYVINGVTIVD</sequence>
<reference evidence="2 3" key="1">
    <citation type="journal article" date="2020" name="Cell">
        <title>Large-Scale Comparative Analyses of Tick Genomes Elucidate Their Genetic Diversity and Vector Capacities.</title>
        <authorList>
            <consortium name="Tick Genome and Microbiome Consortium (TIGMIC)"/>
            <person name="Jia N."/>
            <person name="Wang J."/>
            <person name="Shi W."/>
            <person name="Du L."/>
            <person name="Sun Y."/>
            <person name="Zhan W."/>
            <person name="Jiang J.F."/>
            <person name="Wang Q."/>
            <person name="Zhang B."/>
            <person name="Ji P."/>
            <person name="Bell-Sakyi L."/>
            <person name="Cui X.M."/>
            <person name="Yuan T.T."/>
            <person name="Jiang B.G."/>
            <person name="Yang W.F."/>
            <person name="Lam T.T."/>
            <person name="Chang Q.C."/>
            <person name="Ding S.J."/>
            <person name="Wang X.J."/>
            <person name="Zhu J.G."/>
            <person name="Ruan X.D."/>
            <person name="Zhao L."/>
            <person name="Wei J.T."/>
            <person name="Ye R.Z."/>
            <person name="Que T.C."/>
            <person name="Du C.H."/>
            <person name="Zhou Y.H."/>
            <person name="Cheng J.X."/>
            <person name="Dai P.F."/>
            <person name="Guo W.B."/>
            <person name="Han X.H."/>
            <person name="Huang E.J."/>
            <person name="Li L.F."/>
            <person name="Wei W."/>
            <person name="Gao Y.C."/>
            <person name="Liu J.Z."/>
            <person name="Shao H.Z."/>
            <person name="Wang X."/>
            <person name="Wang C.C."/>
            <person name="Yang T.C."/>
            <person name="Huo Q.B."/>
            <person name="Li W."/>
            <person name="Chen H.Y."/>
            <person name="Chen S.E."/>
            <person name="Zhou L.G."/>
            <person name="Ni X.B."/>
            <person name="Tian J.H."/>
            <person name="Sheng Y."/>
            <person name="Liu T."/>
            <person name="Pan Y.S."/>
            <person name="Xia L.Y."/>
            <person name="Li J."/>
            <person name="Zhao F."/>
            <person name="Cao W.C."/>
        </authorList>
    </citation>
    <scope>NUCLEOTIDE SEQUENCE [LARGE SCALE GENOMIC DNA]</scope>
    <source>
        <strain evidence="2">HaeL-2018</strain>
    </source>
</reference>
<organism evidence="2 3">
    <name type="scientific">Haemaphysalis longicornis</name>
    <name type="common">Bush tick</name>
    <dbReference type="NCBI Taxonomy" id="44386"/>
    <lineage>
        <taxon>Eukaryota</taxon>
        <taxon>Metazoa</taxon>
        <taxon>Ecdysozoa</taxon>
        <taxon>Arthropoda</taxon>
        <taxon>Chelicerata</taxon>
        <taxon>Arachnida</taxon>
        <taxon>Acari</taxon>
        <taxon>Parasitiformes</taxon>
        <taxon>Ixodida</taxon>
        <taxon>Ixodoidea</taxon>
        <taxon>Ixodidae</taxon>
        <taxon>Haemaphysalinae</taxon>
        <taxon>Haemaphysalis</taxon>
    </lineage>
</organism>
<protein>
    <submittedName>
        <fullName evidence="2">Uncharacterized protein</fullName>
    </submittedName>
</protein>
<feature type="compositionally biased region" description="Basic and acidic residues" evidence="1">
    <location>
        <begin position="35"/>
        <end position="68"/>
    </location>
</feature>
<feature type="compositionally biased region" description="Basic and acidic residues" evidence="1">
    <location>
        <begin position="108"/>
        <end position="120"/>
    </location>
</feature>
<comment type="caution">
    <text evidence="2">The sequence shown here is derived from an EMBL/GenBank/DDBJ whole genome shotgun (WGS) entry which is preliminary data.</text>
</comment>
<feature type="compositionally biased region" description="Basic residues" evidence="1">
    <location>
        <begin position="69"/>
        <end position="82"/>
    </location>
</feature>
<dbReference type="EMBL" id="JABSTR010000005">
    <property type="protein sequence ID" value="KAH9369411.1"/>
    <property type="molecule type" value="Genomic_DNA"/>
</dbReference>